<protein>
    <recommendedName>
        <fullName evidence="1">F-box domain-containing protein</fullName>
    </recommendedName>
</protein>
<dbReference type="InterPro" id="IPR001810">
    <property type="entry name" value="F-box_dom"/>
</dbReference>
<keyword evidence="3" id="KW-1185">Reference proteome</keyword>
<dbReference type="GO" id="GO:0032436">
    <property type="term" value="P:positive regulation of proteasomal ubiquitin-dependent protein catabolic process"/>
    <property type="evidence" value="ECO:0007669"/>
    <property type="project" value="TreeGrafter"/>
</dbReference>
<organism evidence="2 3">
    <name type="scientific">Dreissena polymorpha</name>
    <name type="common">Zebra mussel</name>
    <name type="synonym">Mytilus polymorpha</name>
    <dbReference type="NCBI Taxonomy" id="45954"/>
    <lineage>
        <taxon>Eukaryota</taxon>
        <taxon>Metazoa</taxon>
        <taxon>Spiralia</taxon>
        <taxon>Lophotrochozoa</taxon>
        <taxon>Mollusca</taxon>
        <taxon>Bivalvia</taxon>
        <taxon>Autobranchia</taxon>
        <taxon>Heteroconchia</taxon>
        <taxon>Euheterodonta</taxon>
        <taxon>Imparidentia</taxon>
        <taxon>Neoheterodontei</taxon>
        <taxon>Myida</taxon>
        <taxon>Dreissenoidea</taxon>
        <taxon>Dreissenidae</taxon>
        <taxon>Dreissena</taxon>
    </lineage>
</organism>
<accession>A0A9D4KCA7</accession>
<reference evidence="2" key="1">
    <citation type="journal article" date="2019" name="bioRxiv">
        <title>The Genome of the Zebra Mussel, Dreissena polymorpha: A Resource for Invasive Species Research.</title>
        <authorList>
            <person name="McCartney M.A."/>
            <person name="Auch B."/>
            <person name="Kono T."/>
            <person name="Mallez S."/>
            <person name="Zhang Y."/>
            <person name="Obille A."/>
            <person name="Becker A."/>
            <person name="Abrahante J.E."/>
            <person name="Garbe J."/>
            <person name="Badalamenti J.P."/>
            <person name="Herman A."/>
            <person name="Mangelson H."/>
            <person name="Liachko I."/>
            <person name="Sullivan S."/>
            <person name="Sone E.D."/>
            <person name="Koren S."/>
            <person name="Silverstein K.A.T."/>
            <person name="Beckman K.B."/>
            <person name="Gohl D.M."/>
        </authorList>
    </citation>
    <scope>NUCLEOTIDE SEQUENCE</scope>
    <source>
        <strain evidence="2">Duluth1</strain>
        <tissue evidence="2">Whole animal</tissue>
    </source>
</reference>
<dbReference type="Proteomes" id="UP000828390">
    <property type="component" value="Unassembled WGS sequence"/>
</dbReference>
<dbReference type="PANTHER" id="PTHR14939">
    <property type="entry name" value="F-BOX ONLY PROTEIN 22"/>
    <property type="match status" value="1"/>
</dbReference>
<name>A0A9D4KCA7_DREPO</name>
<evidence type="ECO:0000313" key="3">
    <source>
        <dbReference type="Proteomes" id="UP000828390"/>
    </source>
</evidence>
<reference evidence="2" key="2">
    <citation type="submission" date="2020-11" db="EMBL/GenBank/DDBJ databases">
        <authorList>
            <person name="McCartney M.A."/>
            <person name="Auch B."/>
            <person name="Kono T."/>
            <person name="Mallez S."/>
            <person name="Becker A."/>
            <person name="Gohl D.M."/>
            <person name="Silverstein K.A.T."/>
            <person name="Koren S."/>
            <person name="Bechman K.B."/>
            <person name="Herman A."/>
            <person name="Abrahante J.E."/>
            <person name="Garbe J."/>
        </authorList>
    </citation>
    <scope>NUCLEOTIDE SEQUENCE</scope>
    <source>
        <strain evidence="2">Duluth1</strain>
        <tissue evidence="2">Whole animal</tissue>
    </source>
</reference>
<feature type="domain" description="F-box" evidence="1">
    <location>
        <begin position="25"/>
        <end position="59"/>
    </location>
</feature>
<dbReference type="InterPro" id="IPR036047">
    <property type="entry name" value="F-box-like_dom_sf"/>
</dbReference>
<dbReference type="OrthoDB" id="509497at2759"/>
<dbReference type="Pfam" id="PF00646">
    <property type="entry name" value="F-box"/>
    <property type="match status" value="1"/>
</dbReference>
<dbReference type="SUPFAM" id="SSF81383">
    <property type="entry name" value="F-box domain"/>
    <property type="match status" value="1"/>
</dbReference>
<proteinExistence type="predicted"/>
<gene>
    <name evidence="2" type="ORF">DPMN_110139</name>
</gene>
<sequence length="392" mass="43971">MATKTKQGDFREIDVSQTLTSVYPVVELVLSFLPYIDLYKSARVCQLWRKIVNTIKLKRNSLGFSCSTREDSVWNTMRFLRNLFSEPQTLIAFCHNSMNTSLADLYVKRGEELAGLLHISEEVLIRMSLMEFIKLFVPKSCEVAIIEAAGIVGTTTDMKTEEFESAEAITFLSIPKLHNNEGLKVVTQSDVTTIEDILLIHDSKTLKACFLFCSDPGFLSKSLVSNLVDKHSVLVAGAFVAGLYSQSQRNEKHDFITCMSLSLYGNQVETASVILPQPKNWGSEHCEMTKADIEKSIITLKDMNLPDKNSFALMIACVGRGEGLFEEPNVESSLFRKHFPRTPLFGLFGDGEIGCNFHEGVLNKPSTEERKRKSPPKLFHSYTTVLVLVCVK</sequence>
<evidence type="ECO:0000313" key="2">
    <source>
        <dbReference type="EMBL" id="KAH3836764.1"/>
    </source>
</evidence>
<dbReference type="GO" id="GO:0000209">
    <property type="term" value="P:protein polyubiquitination"/>
    <property type="evidence" value="ECO:0007669"/>
    <property type="project" value="TreeGrafter"/>
</dbReference>
<comment type="caution">
    <text evidence="2">The sequence shown here is derived from an EMBL/GenBank/DDBJ whole genome shotgun (WGS) entry which is preliminary data.</text>
</comment>
<dbReference type="AlphaFoldDB" id="A0A9D4KCA7"/>
<evidence type="ECO:0000259" key="1">
    <source>
        <dbReference type="Pfam" id="PF00646"/>
    </source>
</evidence>
<dbReference type="PANTHER" id="PTHR14939:SF5">
    <property type="entry name" value="F-BOX ONLY PROTEIN 22"/>
    <property type="match status" value="1"/>
</dbReference>
<dbReference type="EMBL" id="JAIWYP010000004">
    <property type="protein sequence ID" value="KAH3836764.1"/>
    <property type="molecule type" value="Genomic_DNA"/>
</dbReference>